<dbReference type="InterPro" id="IPR016982">
    <property type="entry name" value="Mms48"/>
</dbReference>
<evidence type="ECO:0000259" key="7">
    <source>
        <dbReference type="Pfam" id="PF07219"/>
    </source>
</evidence>
<dbReference type="Pfam" id="PF07219">
    <property type="entry name" value="HemY_N"/>
    <property type="match status" value="1"/>
</dbReference>
<proteinExistence type="predicted"/>
<keyword evidence="2 6" id="KW-0812">Transmembrane</keyword>
<organism evidence="8 9">
    <name type="scientific">Bradyrhizobium lablabi</name>
    <dbReference type="NCBI Taxonomy" id="722472"/>
    <lineage>
        <taxon>Bacteria</taxon>
        <taxon>Pseudomonadati</taxon>
        <taxon>Pseudomonadota</taxon>
        <taxon>Alphaproteobacteria</taxon>
        <taxon>Hyphomicrobiales</taxon>
        <taxon>Nitrobacteraceae</taxon>
        <taxon>Bradyrhizobium</taxon>
    </lineage>
</organism>
<accession>A0A1H4Z4F8</accession>
<dbReference type="InterPro" id="IPR010817">
    <property type="entry name" value="HemY_N"/>
</dbReference>
<sequence>MIRIILFLLLIALGAAGAAWVAEQTGDFVLTWGNVRMKTTFPVFVLISGIVMVAAIMLWTILRGLWRTPERIQRGRRERRHARGRQAITQGLLAIGHGDSSAARMHAEVARKHAAHDPLALLLHAQSAQLDGDRDGAQRTFRAMAEREDTRLLGLRGLFIEAQRADDPVAAVMVAEEALKLSPSSSWASHAVLGFCCAKGDWTGALTILDNNQSAGLIDKATYRRQRGVLLTARALELQNVDRDLSRESVMEAVKLAPTLVPAAVLASKYESEAHQVRRSMRLVETAWLAQPHPDLADAYAHVKLGDAARQRLVRVETLAAKAPGHIEGALAIARAAIDAAEFAKAREALAPFVAAPTQRVAMLMAEIERTEHGDSGRARAWTLRAVRALHDPAWTADGYVSDRWRPVSPVTGRLDAFQWQTPVASLPSDRGAAIESSPFEEAMLATPRRAVVLEPPAAGSEPGAELADASALAAAQDNAPSVTVEPAPIDATPVVAATVAAPAPSPSAESAPVIGPAPLFRARQDIPKAVPAPIPAVIPIIRAPDDPGIDEDGGRDEFAEQIGPPKAQAGGWRGFLSRWGGE</sequence>
<evidence type="ECO:0000313" key="8">
    <source>
        <dbReference type="EMBL" id="SED25033.1"/>
    </source>
</evidence>
<evidence type="ECO:0000256" key="1">
    <source>
        <dbReference type="ARBA" id="ARBA00004370"/>
    </source>
</evidence>
<evidence type="ECO:0000256" key="4">
    <source>
        <dbReference type="ARBA" id="ARBA00023136"/>
    </source>
</evidence>
<dbReference type="SUPFAM" id="SSF48452">
    <property type="entry name" value="TPR-like"/>
    <property type="match status" value="1"/>
</dbReference>
<evidence type="ECO:0000256" key="6">
    <source>
        <dbReference type="SAM" id="Phobius"/>
    </source>
</evidence>
<dbReference type="Proteomes" id="UP000183208">
    <property type="component" value="Unassembled WGS sequence"/>
</dbReference>
<dbReference type="AlphaFoldDB" id="A0A1H4Z4F8"/>
<reference evidence="8 9" key="1">
    <citation type="submission" date="2016-10" db="EMBL/GenBank/DDBJ databases">
        <authorList>
            <person name="de Groot N.N."/>
        </authorList>
    </citation>
    <scope>NUCLEOTIDE SEQUENCE [LARGE SCALE GENOMIC DNA]</scope>
    <source>
        <strain evidence="8 9">GAS522</strain>
    </source>
</reference>
<name>A0A1H4Z4F8_9BRAD</name>
<dbReference type="EMBL" id="FNTI01000001">
    <property type="protein sequence ID" value="SED25033.1"/>
    <property type="molecule type" value="Genomic_DNA"/>
</dbReference>
<dbReference type="GO" id="GO:0016020">
    <property type="term" value="C:membrane"/>
    <property type="evidence" value="ECO:0007669"/>
    <property type="project" value="UniProtKB-SubCell"/>
</dbReference>
<gene>
    <name evidence="8" type="ORF">SAMN05444171_3581</name>
</gene>
<keyword evidence="4 6" id="KW-0472">Membrane</keyword>
<dbReference type="OrthoDB" id="9798343at2"/>
<evidence type="ECO:0000313" key="9">
    <source>
        <dbReference type="Proteomes" id="UP000183208"/>
    </source>
</evidence>
<dbReference type="PIRSF" id="PIRSF031802">
    <property type="entry name" value="UCP031802"/>
    <property type="match status" value="1"/>
</dbReference>
<evidence type="ECO:0000256" key="5">
    <source>
        <dbReference type="SAM" id="MobiDB-lite"/>
    </source>
</evidence>
<feature type="region of interest" description="Disordered" evidence="5">
    <location>
        <begin position="542"/>
        <end position="583"/>
    </location>
</feature>
<dbReference type="Gene3D" id="1.25.40.10">
    <property type="entry name" value="Tetratricopeptide repeat domain"/>
    <property type="match status" value="1"/>
</dbReference>
<feature type="domain" description="HemY N-terminal" evidence="7">
    <location>
        <begin position="26"/>
        <end position="132"/>
    </location>
</feature>
<evidence type="ECO:0000256" key="3">
    <source>
        <dbReference type="ARBA" id="ARBA00022989"/>
    </source>
</evidence>
<keyword evidence="3 6" id="KW-1133">Transmembrane helix</keyword>
<comment type="subcellular location">
    <subcellularLocation>
        <location evidence="1">Membrane</location>
    </subcellularLocation>
</comment>
<dbReference type="RefSeq" id="WP_074821317.1">
    <property type="nucleotide sequence ID" value="NZ_FNTI01000001.1"/>
</dbReference>
<dbReference type="InterPro" id="IPR011990">
    <property type="entry name" value="TPR-like_helical_dom_sf"/>
</dbReference>
<evidence type="ECO:0000256" key="2">
    <source>
        <dbReference type="ARBA" id="ARBA00022692"/>
    </source>
</evidence>
<protein>
    <submittedName>
        <fullName evidence="8">HemY protein</fullName>
    </submittedName>
</protein>
<feature type="transmembrane region" description="Helical" evidence="6">
    <location>
        <begin position="42"/>
        <end position="66"/>
    </location>
</feature>